<protein>
    <submittedName>
        <fullName evidence="2">Uncharacterized protein</fullName>
    </submittedName>
</protein>
<evidence type="ECO:0000313" key="3">
    <source>
        <dbReference type="Proteomes" id="UP000054270"/>
    </source>
</evidence>
<accession>A0A0D2KMN6</accession>
<dbReference type="EMBL" id="KN817633">
    <property type="protein sequence ID" value="KJA15867.1"/>
    <property type="molecule type" value="Genomic_DNA"/>
</dbReference>
<reference evidence="3" key="1">
    <citation type="submission" date="2014-04" db="EMBL/GenBank/DDBJ databases">
        <title>Evolutionary Origins and Diversification of the Mycorrhizal Mutualists.</title>
        <authorList>
            <consortium name="DOE Joint Genome Institute"/>
            <consortium name="Mycorrhizal Genomics Consortium"/>
            <person name="Kohler A."/>
            <person name="Kuo A."/>
            <person name="Nagy L.G."/>
            <person name="Floudas D."/>
            <person name="Copeland A."/>
            <person name="Barry K.W."/>
            <person name="Cichocki N."/>
            <person name="Veneault-Fourrey C."/>
            <person name="LaButti K."/>
            <person name="Lindquist E.A."/>
            <person name="Lipzen A."/>
            <person name="Lundell T."/>
            <person name="Morin E."/>
            <person name="Murat C."/>
            <person name="Riley R."/>
            <person name="Ohm R."/>
            <person name="Sun H."/>
            <person name="Tunlid A."/>
            <person name="Henrissat B."/>
            <person name="Grigoriev I.V."/>
            <person name="Hibbett D.S."/>
            <person name="Martin F."/>
        </authorList>
    </citation>
    <scope>NUCLEOTIDE SEQUENCE [LARGE SCALE GENOMIC DNA]</scope>
    <source>
        <strain evidence="3">FD-334 SS-4</strain>
    </source>
</reference>
<organism evidence="2 3">
    <name type="scientific">Hypholoma sublateritium (strain FD-334 SS-4)</name>
    <dbReference type="NCBI Taxonomy" id="945553"/>
    <lineage>
        <taxon>Eukaryota</taxon>
        <taxon>Fungi</taxon>
        <taxon>Dikarya</taxon>
        <taxon>Basidiomycota</taxon>
        <taxon>Agaricomycotina</taxon>
        <taxon>Agaricomycetes</taxon>
        <taxon>Agaricomycetidae</taxon>
        <taxon>Agaricales</taxon>
        <taxon>Agaricineae</taxon>
        <taxon>Strophariaceae</taxon>
        <taxon>Hypholoma</taxon>
    </lineage>
</organism>
<name>A0A0D2KMN6_HYPSF</name>
<proteinExistence type="predicted"/>
<feature type="chain" id="PRO_5002262924" evidence="1">
    <location>
        <begin position="19"/>
        <end position="59"/>
    </location>
</feature>
<gene>
    <name evidence="2" type="ORF">HYPSUDRAFT_48032</name>
</gene>
<sequence>MVGRRRSALLFFGLGVSAFSWPVTTGGAPVCDAPVVAEVVTFVPFLNWDLSVAATSGVS</sequence>
<feature type="signal peptide" evidence="1">
    <location>
        <begin position="1"/>
        <end position="18"/>
    </location>
</feature>
<evidence type="ECO:0000313" key="2">
    <source>
        <dbReference type="EMBL" id="KJA15867.1"/>
    </source>
</evidence>
<dbReference type="Proteomes" id="UP000054270">
    <property type="component" value="Unassembled WGS sequence"/>
</dbReference>
<keyword evidence="1" id="KW-0732">Signal</keyword>
<keyword evidence="3" id="KW-1185">Reference proteome</keyword>
<dbReference type="AlphaFoldDB" id="A0A0D2KMN6"/>
<evidence type="ECO:0000256" key="1">
    <source>
        <dbReference type="SAM" id="SignalP"/>
    </source>
</evidence>